<feature type="transmembrane region" description="Helical" evidence="8">
    <location>
        <begin position="26"/>
        <end position="44"/>
    </location>
</feature>
<reference evidence="12 13" key="1">
    <citation type="journal article" date="2011" name="PLoS Genet.">
        <title>Genome sequencing and comparative transcriptomics of the model entomopathogenic fungi Metarhizium anisopliae and M. acridum.</title>
        <authorList>
            <person name="Gao Q."/>
            <person name="Jin K."/>
            <person name="Ying S.H."/>
            <person name="Zhang Y."/>
            <person name="Xiao G."/>
            <person name="Shang Y."/>
            <person name="Duan Z."/>
            <person name="Hu X."/>
            <person name="Xie X.Q."/>
            <person name="Zhou G."/>
            <person name="Peng G."/>
            <person name="Luo Z."/>
            <person name="Huang W."/>
            <person name="Wang B."/>
            <person name="Fang W."/>
            <person name="Wang S."/>
            <person name="Zhong Y."/>
            <person name="Ma L.J."/>
            <person name="St Leger R.J."/>
            <person name="Zhao G.P."/>
            <person name="Pei Y."/>
            <person name="Feng M.G."/>
            <person name="Xia Y."/>
            <person name="Wang C."/>
        </authorList>
    </citation>
    <scope>NUCLEOTIDE SEQUENCE [LARGE SCALE GENOMIC DNA]</scope>
    <source>
        <strain evidence="13">ARSEF 23 / ATCC MYA-3075</strain>
    </source>
</reference>
<dbReference type="GO" id="GO:0005227">
    <property type="term" value="F:calcium-activated cation channel activity"/>
    <property type="evidence" value="ECO:0007669"/>
    <property type="project" value="InterPro"/>
</dbReference>
<dbReference type="Pfam" id="PF13967">
    <property type="entry name" value="RSN1_TM"/>
    <property type="match status" value="1"/>
</dbReference>
<dbReference type="InterPro" id="IPR045122">
    <property type="entry name" value="Csc1-like"/>
</dbReference>
<feature type="transmembrane region" description="Helical" evidence="8">
    <location>
        <begin position="691"/>
        <end position="714"/>
    </location>
</feature>
<evidence type="ECO:0000259" key="9">
    <source>
        <dbReference type="Pfam" id="PF02714"/>
    </source>
</evidence>
<feature type="domain" description="CSC1/OSCA1-like cytosolic" evidence="11">
    <location>
        <begin position="219"/>
        <end position="427"/>
    </location>
</feature>
<keyword evidence="4 8" id="KW-0812">Transmembrane</keyword>
<dbReference type="InterPro" id="IPR032880">
    <property type="entry name" value="CSC1/OSCA1-like_N"/>
</dbReference>
<dbReference type="Pfam" id="PF02714">
    <property type="entry name" value="RSN1_7TM"/>
    <property type="match status" value="1"/>
</dbReference>
<dbReference type="RefSeq" id="XP_007823187.2">
    <property type="nucleotide sequence ID" value="XM_007824996.2"/>
</dbReference>
<feature type="transmembrane region" description="Helical" evidence="8">
    <location>
        <begin position="440"/>
        <end position="473"/>
    </location>
</feature>
<dbReference type="EMBL" id="ADNJ02000002">
    <property type="protein sequence ID" value="EFY97356.2"/>
    <property type="molecule type" value="Genomic_DNA"/>
</dbReference>
<evidence type="ECO:0000256" key="6">
    <source>
        <dbReference type="ARBA" id="ARBA00023136"/>
    </source>
</evidence>
<comment type="caution">
    <text evidence="12">The sequence shown here is derived from an EMBL/GenBank/DDBJ whole genome shotgun (WGS) entry which is preliminary data.</text>
</comment>
<evidence type="ECO:0000313" key="12">
    <source>
        <dbReference type="EMBL" id="EFY97356.2"/>
    </source>
</evidence>
<keyword evidence="3" id="KW-0813">Transport</keyword>
<gene>
    <name evidence="12" type="ORF">MAA_06998</name>
</gene>
<dbReference type="HOGENOM" id="CLU_235234_0_0_1"/>
<organism evidence="12 13">
    <name type="scientific">Metarhizium robertsii (strain ARSEF 23 / ATCC MYA-3075)</name>
    <name type="common">Metarhizium anisopliae (strain ARSEF 23)</name>
    <dbReference type="NCBI Taxonomy" id="655844"/>
    <lineage>
        <taxon>Eukaryota</taxon>
        <taxon>Fungi</taxon>
        <taxon>Dikarya</taxon>
        <taxon>Ascomycota</taxon>
        <taxon>Pezizomycotina</taxon>
        <taxon>Sordariomycetes</taxon>
        <taxon>Hypocreomycetidae</taxon>
        <taxon>Hypocreales</taxon>
        <taxon>Clavicipitaceae</taxon>
        <taxon>Metarhizium</taxon>
    </lineage>
</organism>
<sequence length="1572" mass="176954">MGPENNGCSREELIAPRSQTINDLKLQLVLSLVLGVSAFITFCILRPRWPSLYAARERRLDPKINLPALSNSFFGWIPQLYRISENQILAAAGLDAFVFLAFFKMAIRLFSIMAFFAIVVLEPINMSFRGNETWLNPNKPEHDGRGRDLFGSPQILYRNGLDVLKDNDEDKSNEKPYLWAYVIFTYFFVAVTLYSINWETFRIVDLRQRYLGSQSTVTDRTFRLTGIPIKHRSEEKLKDLIEKLDICLVDSITLCRDWKYLDQLVRHRDLLLRKLEASWAKYLKIQESSTQHSDATQTQDVDDDTVGQVRGINRDEESAENARLLSSQQDRPYMFAGDRPQVSIRYGPLLLRSQKVDAIDYYEEKLRRLDEQIVQARKKEYEPTDMALVTVDSVASCQMVIQARIDPRPGRFLTKPTPSPSDLVWKNTYALRGIRRLKAWAITLFITVLTLVWIFPTAFLASLLSICTIDQVLPKFAAWLSDHTVIRSFIQNSAPTLIVSLLNVSVPYLYDWLSNHQGMVSQGDVELSVISKNFFFTFFNTFFVFAVSRTGFEFFNVLRRFLKDTSLIPRIIARDVEDLSLFYTSFIILQGIGLMPFRILEVGSVFLFPISRWLSSTPRDFAELQKPPKFQYGFYLPTALLVFNLCIIYSVLLNGEIILIFGIIYFGLGYFTFKYMLLYAMDQPQHATGGAWRIICYRIVIGLLVFETVMVGQIASSRAFVQSVAVLPLIPFTIWYSYYFNRRFEPLTRVIALRAIRNGREQNGEGEQAVEEEASDDDVPHFQRQILRRGSTLDEFKERGLTFVNPSLVTPLQLPWIYHDPPPLADDDVTTEGDRLSQGRPTLILPNADSSLGIGEDNRLDRDNCTKHTSKTSSQIFVSRGVAGFYSTRASRRASLNDTRSPDQSLGTMAVATRMPINNRGIRAPPGQSNQAEAARGAGYIRHDADTEADFNAARHTCRSWFSASLHRTLLVQMLKQGGWWSSMLRIITPMGLARSLGMSQERIMSKWISRECNLANPNGRVFAQMGEADFRQLPIRRRKSQLHGEVSFTVSLCGRYLIAALDQLAYIYELNHVYQPGRSGWSVPLRRRQGMPLGFMRPVASIICPRRILCSSIDTSSGRHSVAFLMEGRVGMVCEIATHEQLTSRLSPIAWCTAGPSESGSVPTSRENPLTGSAKHCICYERSPQEPPAVEVGQDLSRWFPLSSPSDFLYFLPARRGTDTAQKLRLISSAAGLLNPLDPLVDSGNEFCTTISGAERTDLASLWSTGVTRLDSHQASAARSSEPTRPMCMRSRAFQDGQISDSGAIRTVSARSADHYRAVPLSDGYHILFTDPRTGCLCLGTDAPIGSVTRLLRKVWFRPPGAAFSAIPILYTAASDVRHGVRVVATFAAESPPNTTDTVFNKQLIVFFTVPPDLFHDPSYGSTMRHSNTEIFSDERIRRQSSSEPWQAEEGYGEAFSSSGWANAWAVDSGRFEPLTRTAIQLNGGVRLVDHDGDSLTGYGESSSMMKTPDIGGIVDPFDGTVGTNFVERRSAFERAGWYTRARGSDRMSGTASVDLVEGVNGIARLDVQLR</sequence>
<dbReference type="OrthoDB" id="1689567at2759"/>
<feature type="domain" description="CSC1/OSCA1-like N-terminal transmembrane" evidence="10">
    <location>
        <begin position="26"/>
        <end position="198"/>
    </location>
</feature>
<evidence type="ECO:0000256" key="2">
    <source>
        <dbReference type="ARBA" id="ARBA00007779"/>
    </source>
</evidence>
<feature type="transmembrane region" description="Helical" evidence="8">
    <location>
        <begin position="632"/>
        <end position="652"/>
    </location>
</feature>
<dbReference type="InterPro" id="IPR003864">
    <property type="entry name" value="CSC1/OSCA1-like_7TM"/>
</dbReference>
<feature type="transmembrane region" description="Helical" evidence="8">
    <location>
        <begin position="534"/>
        <end position="552"/>
    </location>
</feature>
<feature type="transmembrane region" description="Helical" evidence="8">
    <location>
        <begin position="720"/>
        <end position="739"/>
    </location>
</feature>
<feature type="region of interest" description="Disordered" evidence="7">
    <location>
        <begin position="829"/>
        <end position="859"/>
    </location>
</feature>
<dbReference type="InterPro" id="IPR027815">
    <property type="entry name" value="CSC1/OSCA1-like_cyt"/>
</dbReference>
<evidence type="ECO:0000259" key="11">
    <source>
        <dbReference type="Pfam" id="PF14703"/>
    </source>
</evidence>
<dbReference type="Proteomes" id="UP000002498">
    <property type="component" value="Unassembled WGS sequence"/>
</dbReference>
<dbReference type="Pfam" id="PF14703">
    <property type="entry name" value="PHM7_cyt"/>
    <property type="match status" value="1"/>
</dbReference>
<evidence type="ECO:0000256" key="7">
    <source>
        <dbReference type="SAM" id="MobiDB-lite"/>
    </source>
</evidence>
<protein>
    <submittedName>
        <fullName evidence="12">CefP protein</fullName>
    </submittedName>
</protein>
<feature type="transmembrane region" description="Helical" evidence="8">
    <location>
        <begin position="178"/>
        <end position="197"/>
    </location>
</feature>
<keyword evidence="5 8" id="KW-1133">Transmembrane helix</keyword>
<comment type="similarity">
    <text evidence="2">Belongs to the CSC1 (TC 1.A.17) family.</text>
</comment>
<dbReference type="GeneID" id="19261284"/>
<feature type="transmembrane region" description="Helical" evidence="8">
    <location>
        <begin position="658"/>
        <end position="679"/>
    </location>
</feature>
<evidence type="ECO:0000259" key="10">
    <source>
        <dbReference type="Pfam" id="PF13967"/>
    </source>
</evidence>
<dbReference type="KEGG" id="maj:MAA_06998"/>
<keyword evidence="6 8" id="KW-0472">Membrane</keyword>
<dbReference type="PANTHER" id="PTHR13018:SF5">
    <property type="entry name" value="RE44586P"/>
    <property type="match status" value="1"/>
</dbReference>
<name>E9F3Z9_METRA</name>
<proteinExistence type="inferred from homology"/>
<evidence type="ECO:0000256" key="3">
    <source>
        <dbReference type="ARBA" id="ARBA00022448"/>
    </source>
</evidence>
<accession>E9F3Z9</accession>
<feature type="domain" description="CSC1/OSCA1-like 7TM region" evidence="9">
    <location>
        <begin position="439"/>
        <end position="712"/>
    </location>
</feature>
<keyword evidence="13" id="KW-1185">Reference proteome</keyword>
<dbReference type="GO" id="GO:0005886">
    <property type="term" value="C:plasma membrane"/>
    <property type="evidence" value="ECO:0007669"/>
    <property type="project" value="TreeGrafter"/>
</dbReference>
<evidence type="ECO:0000256" key="5">
    <source>
        <dbReference type="ARBA" id="ARBA00022989"/>
    </source>
</evidence>
<evidence type="ECO:0000256" key="1">
    <source>
        <dbReference type="ARBA" id="ARBA00004141"/>
    </source>
</evidence>
<evidence type="ECO:0000256" key="8">
    <source>
        <dbReference type="SAM" id="Phobius"/>
    </source>
</evidence>
<dbReference type="PANTHER" id="PTHR13018">
    <property type="entry name" value="PROBABLE MEMBRANE PROTEIN DUF221-RELATED"/>
    <property type="match status" value="1"/>
</dbReference>
<comment type="subcellular location">
    <subcellularLocation>
        <location evidence="1">Membrane</location>
        <topology evidence="1">Multi-pass membrane protein</topology>
    </subcellularLocation>
</comment>
<reference evidence="12 13" key="2">
    <citation type="journal article" date="2014" name="Proc. Natl. Acad. Sci. U.S.A.">
        <title>Trajectory and genomic determinants of fungal-pathogen speciation and host adaptation.</title>
        <authorList>
            <person name="Hu X."/>
            <person name="Xiao G."/>
            <person name="Zheng P."/>
            <person name="Shang Y."/>
            <person name="Su Y."/>
            <person name="Zhang X."/>
            <person name="Liu X."/>
            <person name="Zhan S."/>
            <person name="St Leger R.J."/>
            <person name="Wang C."/>
        </authorList>
    </citation>
    <scope>GENOME REANNOTATION</scope>
    <source>
        <strain evidence="13">ARSEF 23 / ATCC MYA-3075</strain>
    </source>
</reference>
<evidence type="ECO:0000256" key="4">
    <source>
        <dbReference type="ARBA" id="ARBA00022692"/>
    </source>
</evidence>
<feature type="transmembrane region" description="Helical" evidence="8">
    <location>
        <begin position="587"/>
        <end position="611"/>
    </location>
</feature>
<evidence type="ECO:0000313" key="13">
    <source>
        <dbReference type="Proteomes" id="UP000002498"/>
    </source>
</evidence>